<sequence>MEVSAGLPFEQMPDLLKLRIIGTTINYILMEEMKGVGFISQESIEELFEKYTSVPLNVSFYTLISDNV</sequence>
<dbReference type="AlphaFoldDB" id="A0A914Z7Y9"/>
<accession>A0A914Z7Y9</accession>
<protein>
    <submittedName>
        <fullName evidence="2">Uncharacterized protein</fullName>
    </submittedName>
</protein>
<organism evidence="1 2">
    <name type="scientific">Panagrolaimus superbus</name>
    <dbReference type="NCBI Taxonomy" id="310955"/>
    <lineage>
        <taxon>Eukaryota</taxon>
        <taxon>Metazoa</taxon>
        <taxon>Ecdysozoa</taxon>
        <taxon>Nematoda</taxon>
        <taxon>Chromadorea</taxon>
        <taxon>Rhabditida</taxon>
        <taxon>Tylenchina</taxon>
        <taxon>Panagrolaimomorpha</taxon>
        <taxon>Panagrolaimoidea</taxon>
        <taxon>Panagrolaimidae</taxon>
        <taxon>Panagrolaimus</taxon>
    </lineage>
</organism>
<evidence type="ECO:0000313" key="2">
    <source>
        <dbReference type="WBParaSite" id="PSU_v2.g8446.t1"/>
    </source>
</evidence>
<reference evidence="2" key="1">
    <citation type="submission" date="2022-11" db="UniProtKB">
        <authorList>
            <consortium name="WormBaseParasite"/>
        </authorList>
    </citation>
    <scope>IDENTIFICATION</scope>
</reference>
<name>A0A914Z7Y9_9BILA</name>
<dbReference type="Proteomes" id="UP000887577">
    <property type="component" value="Unplaced"/>
</dbReference>
<evidence type="ECO:0000313" key="1">
    <source>
        <dbReference type="Proteomes" id="UP000887577"/>
    </source>
</evidence>
<dbReference type="WBParaSite" id="PSU_v2.g8446.t1">
    <property type="protein sequence ID" value="PSU_v2.g8446.t1"/>
    <property type="gene ID" value="PSU_v2.g8446"/>
</dbReference>
<proteinExistence type="predicted"/>
<keyword evidence="1" id="KW-1185">Reference proteome</keyword>